<evidence type="ECO:0000256" key="1">
    <source>
        <dbReference type="SAM" id="MobiDB-lite"/>
    </source>
</evidence>
<protein>
    <submittedName>
        <fullName evidence="2">Uncharacterized protein</fullName>
    </submittedName>
</protein>
<evidence type="ECO:0000313" key="2">
    <source>
        <dbReference type="EMBL" id="ADU23977.1"/>
    </source>
</evidence>
<dbReference type="RefSeq" id="WP_013483526.1">
    <property type="nucleotide sequence ID" value="NC_014824.1"/>
</dbReference>
<name>E6UJY1_RUMA7</name>
<accession>E6UJY1</accession>
<feature type="compositionally biased region" description="Basic and acidic residues" evidence="1">
    <location>
        <begin position="287"/>
        <end position="308"/>
    </location>
</feature>
<dbReference type="EMBL" id="CP002404">
    <property type="protein sequence ID" value="ADU23977.1"/>
    <property type="molecule type" value="Genomic_DNA"/>
</dbReference>
<sequence>MLSACSNETKFVDKGKKRIVGENESIAEVMEKPDKKTFSDIPIIKTISENNSGHFEGNLTVNAKDNDINYDVTLDVSEDKNIKLGIHSEDTEFSILYFNDSMELFVINPSGNEYFMDTKRIILNNFACIKDHMYQYAIYAANNNGFFSFTEDNKSMMLNCNSSTVFSAICEIFDQVNENYSEVYRLTKEDKSFMSFAREMFNDTEHELSEGLSKNAMNDFTEAYCVIAQRKLLSETDKLFSFTLTVNDDLDLEYEMSVVDEENKPLYTIKGDLEKTDKATEVIARPKDIDDYREKEDDSSQVDIRADNDDIAPQDEDTNPEEPEEWEDNSFFEGKTDDSDWISDDFFKK</sequence>
<geneLocation type="plasmid" evidence="2 3">
    <name>pRUMAL01</name>
</geneLocation>
<feature type="compositionally biased region" description="Acidic residues" evidence="1">
    <location>
        <begin position="309"/>
        <end position="330"/>
    </location>
</feature>
<proteinExistence type="predicted"/>
<evidence type="ECO:0000313" key="3">
    <source>
        <dbReference type="Proteomes" id="UP000006919"/>
    </source>
</evidence>
<dbReference type="Proteomes" id="UP000006919">
    <property type="component" value="Plasmid pRUMAL01"/>
</dbReference>
<feature type="region of interest" description="Disordered" evidence="1">
    <location>
        <begin position="287"/>
        <end position="349"/>
    </location>
</feature>
<dbReference type="KEGG" id="ral:Rumal_3535"/>
<organism evidence="2 3">
    <name type="scientific">Ruminococcus albus (strain ATCC 27210 / DSM 20455 / JCM 14654 / NCDO 2250 / 7)</name>
    <dbReference type="NCBI Taxonomy" id="697329"/>
    <lineage>
        <taxon>Bacteria</taxon>
        <taxon>Bacillati</taxon>
        <taxon>Bacillota</taxon>
        <taxon>Clostridia</taxon>
        <taxon>Eubacteriales</taxon>
        <taxon>Oscillospiraceae</taxon>
        <taxon>Ruminococcus</taxon>
    </lineage>
</organism>
<reference evidence="3" key="1">
    <citation type="journal article" date="2011" name="J. Bacteriol.">
        <title>Complete genome of the cellulolytic ruminal bacterium Ruminococcus albus 7.</title>
        <authorList>
            <person name="Suen G."/>
            <person name="Stevenson D.M."/>
            <person name="Bruce D.C."/>
            <person name="Chertkov O."/>
            <person name="Copeland A."/>
            <person name="Cheng J.F."/>
            <person name="Detter C."/>
            <person name="Detter J.C."/>
            <person name="Goodwin L.A."/>
            <person name="Han C.S."/>
            <person name="Hauser L.J."/>
            <person name="Ivanova N.N."/>
            <person name="Kyrpides N.C."/>
            <person name="Land M.L."/>
            <person name="Lapidus A."/>
            <person name="Lucas S."/>
            <person name="Ovchinnikova G."/>
            <person name="Pitluck S."/>
            <person name="Tapia R."/>
            <person name="Woyke T."/>
            <person name="Boyum J."/>
            <person name="Mead D."/>
            <person name="Weimer P.J."/>
        </authorList>
    </citation>
    <scope>NUCLEOTIDE SEQUENCE [LARGE SCALE GENOMIC DNA]</scope>
    <source>
        <strain evidence="3">ATCC 27210 / DSM 20455 / JCM 14654 / NCDO 2250 / 7</strain>
        <plasmid evidence="3">pRUMAL01</plasmid>
    </source>
</reference>
<keyword evidence="2" id="KW-0614">Plasmid</keyword>
<dbReference type="AlphaFoldDB" id="E6UJY1"/>
<dbReference type="HOGENOM" id="CLU_794287_0_0_9"/>
<gene>
    <name evidence="2" type="ordered locus">Rumal_3535</name>
</gene>